<organism evidence="1 2">
    <name type="scientific">Papaver atlanticum</name>
    <dbReference type="NCBI Taxonomy" id="357466"/>
    <lineage>
        <taxon>Eukaryota</taxon>
        <taxon>Viridiplantae</taxon>
        <taxon>Streptophyta</taxon>
        <taxon>Embryophyta</taxon>
        <taxon>Tracheophyta</taxon>
        <taxon>Spermatophyta</taxon>
        <taxon>Magnoliopsida</taxon>
        <taxon>Ranunculales</taxon>
        <taxon>Papaveraceae</taxon>
        <taxon>Papaveroideae</taxon>
        <taxon>Papaver</taxon>
    </lineage>
</organism>
<accession>A0AAD4T5C9</accession>
<comment type="caution">
    <text evidence="1">The sequence shown here is derived from an EMBL/GenBank/DDBJ whole genome shotgun (WGS) entry which is preliminary data.</text>
</comment>
<evidence type="ECO:0000313" key="1">
    <source>
        <dbReference type="EMBL" id="KAI3938592.1"/>
    </source>
</evidence>
<dbReference type="EMBL" id="JAJJMB010005516">
    <property type="protein sequence ID" value="KAI3938592.1"/>
    <property type="molecule type" value="Genomic_DNA"/>
</dbReference>
<keyword evidence="2" id="KW-1185">Reference proteome</keyword>
<proteinExistence type="predicted"/>
<sequence length="101" mass="11210">MTVLSQLDIQTVLTCSAKNPMKTGSSAVANRIKRQSSQFRLHMAQGTGWLLGMLHRPRNLHMLVLFASDDRNLPVRGSICVSLKHKETHDSGVVCHSNGWT</sequence>
<reference evidence="1" key="1">
    <citation type="submission" date="2022-04" db="EMBL/GenBank/DDBJ databases">
        <title>A functionally conserved STORR gene fusion in Papaver species that diverged 16.8 million years ago.</title>
        <authorList>
            <person name="Catania T."/>
        </authorList>
    </citation>
    <scope>NUCLEOTIDE SEQUENCE</scope>
    <source>
        <strain evidence="1">S-188037</strain>
    </source>
</reference>
<evidence type="ECO:0000313" key="2">
    <source>
        <dbReference type="Proteomes" id="UP001202328"/>
    </source>
</evidence>
<protein>
    <submittedName>
        <fullName evidence="1">Uncharacterized protein</fullName>
    </submittedName>
</protein>
<dbReference type="AlphaFoldDB" id="A0AAD4T5C9"/>
<dbReference type="Proteomes" id="UP001202328">
    <property type="component" value="Unassembled WGS sequence"/>
</dbReference>
<gene>
    <name evidence="1" type="ORF">MKW98_016097</name>
</gene>
<name>A0AAD4T5C9_9MAGN</name>